<dbReference type="NCBIfam" id="NF033213">
    <property type="entry name" value="matur_PanM"/>
    <property type="match status" value="1"/>
</dbReference>
<dbReference type="Proteomes" id="UP000251485">
    <property type="component" value="Unassembled WGS sequence"/>
</dbReference>
<keyword evidence="2" id="KW-0808">Transferase</keyword>
<dbReference type="CDD" id="cd04301">
    <property type="entry name" value="NAT_SF"/>
    <property type="match status" value="1"/>
</dbReference>
<evidence type="ECO:0000313" key="2">
    <source>
        <dbReference type="EMBL" id="SPZ01568.1"/>
    </source>
</evidence>
<dbReference type="EMBL" id="UAUE01000028">
    <property type="protein sequence ID" value="SPZ01568.1"/>
    <property type="molecule type" value="Genomic_DNA"/>
</dbReference>
<feature type="binding site" evidence="1">
    <location>
        <begin position="75"/>
        <end position="82"/>
    </location>
    <ligand>
        <name>CoA</name>
        <dbReference type="ChEBI" id="CHEBI:57287"/>
    </ligand>
</feature>
<sequence>MKLTIENLPQLSAQDKIDLGKIWQDSEYQMALTAPITTEHALFVARFNGRLLAACRIKYRAKTALISDFMVREVTRRRGVGHYLLTQCLEKNPTITHWQALLKTGQINDPVAQAFLAHHHFATSLQADTYDYFCNDKA</sequence>
<dbReference type="HAMAP" id="MF_02018">
    <property type="entry name" value="PanZ_PanM"/>
    <property type="match status" value="1"/>
</dbReference>
<dbReference type="InterPro" id="IPR016181">
    <property type="entry name" value="Acyl_CoA_acyltransferase"/>
</dbReference>
<gene>
    <name evidence="2" type="primary">yhhK</name>
    <name evidence="1" type="synonym">panZ</name>
    <name evidence="2" type="ORF">NCTC10975_04216</name>
</gene>
<reference evidence="2 3" key="1">
    <citation type="submission" date="2018-06" db="EMBL/GenBank/DDBJ databases">
        <authorList>
            <consortium name="Pathogen Informatics"/>
            <person name="Doyle S."/>
        </authorList>
    </citation>
    <scope>NUCLEOTIDE SEQUENCE [LARGE SCALE GENOMIC DNA]</scope>
    <source>
        <strain evidence="2 3">NCTC10975</strain>
    </source>
</reference>
<evidence type="ECO:0000313" key="3">
    <source>
        <dbReference type="Proteomes" id="UP000251485"/>
    </source>
</evidence>
<dbReference type="InterPro" id="IPR040448">
    <property type="entry name" value="PanZ_GNAT"/>
</dbReference>
<dbReference type="SUPFAM" id="SSF55729">
    <property type="entry name" value="Acyl-CoA N-acyltransferases (Nat)"/>
    <property type="match status" value="1"/>
</dbReference>
<accession>A0A2X2C2V2</accession>
<dbReference type="GO" id="GO:0016747">
    <property type="term" value="F:acyltransferase activity, transferring groups other than amino-acyl groups"/>
    <property type="evidence" value="ECO:0007669"/>
    <property type="project" value="InterPro"/>
</dbReference>
<feature type="binding site" evidence="1">
    <location>
        <begin position="69"/>
        <end position="71"/>
    </location>
    <ligand>
        <name>CoA</name>
        <dbReference type="ChEBI" id="CHEBI:57287"/>
    </ligand>
</feature>
<dbReference type="InterPro" id="IPR032900">
    <property type="entry name" value="PanZ"/>
</dbReference>
<dbReference type="RefSeq" id="WP_004248882.1">
    <property type="nucleotide sequence ID" value="NZ_ABFCQN020000003.1"/>
</dbReference>
<keyword evidence="1" id="KW-0566">Pantothenate biosynthesis</keyword>
<dbReference type="Gene3D" id="3.40.630.30">
    <property type="match status" value="1"/>
</dbReference>
<organism evidence="2 3">
    <name type="scientific">Proteus mirabilis</name>
    <dbReference type="NCBI Taxonomy" id="584"/>
    <lineage>
        <taxon>Bacteria</taxon>
        <taxon>Pseudomonadati</taxon>
        <taxon>Pseudomonadota</taxon>
        <taxon>Gammaproteobacteria</taxon>
        <taxon>Enterobacterales</taxon>
        <taxon>Morganellaceae</taxon>
        <taxon>Proteus</taxon>
    </lineage>
</organism>
<dbReference type="GO" id="GO:0031638">
    <property type="term" value="P:zymogen activation"/>
    <property type="evidence" value="ECO:0007669"/>
    <property type="project" value="InterPro"/>
</dbReference>
<dbReference type="Pfam" id="PF12568">
    <property type="entry name" value="PanZ"/>
    <property type="match status" value="1"/>
</dbReference>
<comment type="function">
    <text evidence="1">Controls both the activation and catalytic activity of PanD in a coenzyme A (CoA)-dependent fashion.</text>
</comment>
<comment type="subunit">
    <text evidence="1">Interacts with PanD in the presence of CoA.</text>
</comment>
<dbReference type="InterPro" id="IPR000182">
    <property type="entry name" value="GNAT_dom"/>
</dbReference>
<dbReference type="AlphaFoldDB" id="A0A2X2C2V2"/>
<dbReference type="GO" id="GO:0015940">
    <property type="term" value="P:pantothenate biosynthetic process"/>
    <property type="evidence" value="ECO:0007669"/>
    <property type="project" value="UniProtKB-UniRule"/>
</dbReference>
<name>A0A2X2C2V2_PROMI</name>
<dbReference type="PROSITE" id="PS51186">
    <property type="entry name" value="GNAT"/>
    <property type="match status" value="1"/>
</dbReference>
<comment type="similarity">
    <text evidence="1">Belongs to the PanZ/PanM family.</text>
</comment>
<protein>
    <recommendedName>
        <fullName evidence="1">PanD regulatory factor</fullName>
    </recommendedName>
</protein>
<proteinExistence type="inferred from homology"/>
<evidence type="ECO:0000256" key="1">
    <source>
        <dbReference type="HAMAP-Rule" id="MF_02018"/>
    </source>
</evidence>